<dbReference type="KEGG" id="och:CES85_3196"/>
<geneLocation type="plasmid" evidence="6 7">
    <name>unnamed1</name>
</geneLocation>
<feature type="domain" description="HipA N-terminal subdomain 1" evidence="5">
    <location>
        <begin position="5"/>
        <end position="115"/>
    </location>
</feature>
<comment type="similarity">
    <text evidence="1">Belongs to the HipA Ser/Thr kinase family.</text>
</comment>
<organism evidence="6 7">
    <name type="scientific">Ochrobactrum quorumnocens</name>
    <dbReference type="NCBI Taxonomy" id="271865"/>
    <lineage>
        <taxon>Bacteria</taxon>
        <taxon>Pseudomonadati</taxon>
        <taxon>Pseudomonadota</taxon>
        <taxon>Alphaproteobacteria</taxon>
        <taxon>Hyphomicrobiales</taxon>
        <taxon>Brucellaceae</taxon>
        <taxon>Brucella/Ochrobactrum group</taxon>
        <taxon>Ochrobactrum</taxon>
    </lineage>
</organism>
<dbReference type="Gene3D" id="1.10.1070.20">
    <property type="match status" value="1"/>
</dbReference>
<dbReference type="PANTHER" id="PTHR37419">
    <property type="entry name" value="SERINE/THREONINE-PROTEIN KINASE TOXIN HIPA"/>
    <property type="match status" value="1"/>
</dbReference>
<evidence type="ECO:0000313" key="6">
    <source>
        <dbReference type="EMBL" id="ASV88734.1"/>
    </source>
</evidence>
<gene>
    <name evidence="6" type="ORF">CES85_3196</name>
</gene>
<dbReference type="Pfam" id="PF07804">
    <property type="entry name" value="HipA_C"/>
    <property type="match status" value="1"/>
</dbReference>
<evidence type="ECO:0000313" key="7">
    <source>
        <dbReference type="Proteomes" id="UP000215256"/>
    </source>
</evidence>
<dbReference type="InterPro" id="IPR012893">
    <property type="entry name" value="HipA-like_C"/>
</dbReference>
<evidence type="ECO:0000259" key="5">
    <source>
        <dbReference type="Pfam" id="PF13657"/>
    </source>
</evidence>
<sequence length="452" mass="50172">MTDATVRLWGRDIGAVSWIADRGIGVFQYMPDFVGSAIGLAPIMMPLTPNPYEFPALPKEAFKGLPGMLADSLPDKFGNALIDTWLAAQGRAASSFNPVERLCYIGTRGMGALEFHPTTLKAARKSKRVDIDALTALANQALNNREALAGILRGDDDREMLEEILRVGTSAGGARAKAILAWNEETGEFRSGQVKAGEGFTYWLMKFDGISNNGDKELADPQGFGVIEYAFYLMATAAGIDMSECRIHKEGGRSHFMTRRFDRSASGQKLHMQSLAALRHYDFNMAGAYSYEQAIETIRLLDLPVHDIEQQFRRAIFNVLIRNQDDHVKNIAFLMNRTGEWRLSPAYDVVYAYNPSGAWTNQHQMSLNGKRDHFELTDLIAFGEFCGLKSKRAEAIIRDLRSHLGDWLTYADQAGIPGNEALKIHRAMRHEIVVPVAQMLSASHPVSDASNP</sequence>
<dbReference type="OrthoDB" id="9805913at2"/>
<dbReference type="Pfam" id="PF13657">
    <property type="entry name" value="Couple_hipA"/>
    <property type="match status" value="1"/>
</dbReference>
<evidence type="ECO:0000259" key="4">
    <source>
        <dbReference type="Pfam" id="PF07804"/>
    </source>
</evidence>
<evidence type="ECO:0000256" key="2">
    <source>
        <dbReference type="ARBA" id="ARBA00022679"/>
    </source>
</evidence>
<dbReference type="EMBL" id="CP022605">
    <property type="protein sequence ID" value="ASV88734.1"/>
    <property type="molecule type" value="Genomic_DNA"/>
</dbReference>
<dbReference type="InterPro" id="IPR017508">
    <property type="entry name" value="HipA_N1"/>
</dbReference>
<name>A0A248UQ13_9HYPH</name>
<proteinExistence type="inferred from homology"/>
<protein>
    <submittedName>
        <fullName evidence="6">HipA-like C-terminal domain protein</fullName>
    </submittedName>
</protein>
<dbReference type="PANTHER" id="PTHR37419:SF8">
    <property type="entry name" value="TOXIN YJJJ"/>
    <property type="match status" value="1"/>
</dbReference>
<dbReference type="RefSeq" id="WP_095448365.1">
    <property type="nucleotide sequence ID" value="NZ_CP022605.1"/>
</dbReference>
<evidence type="ECO:0000256" key="1">
    <source>
        <dbReference type="ARBA" id="ARBA00010164"/>
    </source>
</evidence>
<keyword evidence="6" id="KW-0614">Plasmid</keyword>
<dbReference type="GO" id="GO:0005829">
    <property type="term" value="C:cytosol"/>
    <property type="evidence" value="ECO:0007669"/>
    <property type="project" value="TreeGrafter"/>
</dbReference>
<dbReference type="Proteomes" id="UP000215256">
    <property type="component" value="Plasmid unnamed1"/>
</dbReference>
<accession>A0A248UQ13</accession>
<feature type="domain" description="HipA-like C-terminal" evidence="4">
    <location>
        <begin position="169"/>
        <end position="404"/>
    </location>
</feature>
<keyword evidence="2" id="KW-0808">Transferase</keyword>
<reference evidence="6 7" key="1">
    <citation type="submission" date="2017-07" db="EMBL/GenBank/DDBJ databases">
        <title>Phylogenetic study on the rhizospheric bacterium Ochrobactrum sp. A44.</title>
        <authorList>
            <person name="Krzyzanowska D.M."/>
            <person name="Ossowicki A."/>
            <person name="Rajewska M."/>
            <person name="Maciag T."/>
            <person name="Kaczynski Z."/>
            <person name="Czerwicka M."/>
            <person name="Jafra S."/>
        </authorList>
    </citation>
    <scope>NUCLEOTIDE SEQUENCE [LARGE SCALE GENOMIC DNA]</scope>
    <source>
        <strain evidence="6 7">A44</strain>
        <plasmid evidence="6 7">unnamed1</plasmid>
    </source>
</reference>
<dbReference type="AlphaFoldDB" id="A0A248UQ13"/>
<dbReference type="GO" id="GO:0004674">
    <property type="term" value="F:protein serine/threonine kinase activity"/>
    <property type="evidence" value="ECO:0007669"/>
    <property type="project" value="TreeGrafter"/>
</dbReference>
<evidence type="ECO:0000256" key="3">
    <source>
        <dbReference type="ARBA" id="ARBA00022777"/>
    </source>
</evidence>
<dbReference type="InterPro" id="IPR052028">
    <property type="entry name" value="HipA_Ser/Thr_kinase"/>
</dbReference>
<keyword evidence="3" id="KW-0418">Kinase</keyword>